<dbReference type="Pfam" id="PF00535">
    <property type="entry name" value="Glycos_transf_2"/>
    <property type="match status" value="1"/>
</dbReference>
<keyword evidence="4" id="KW-1133">Transmembrane helix</keyword>
<evidence type="ECO:0000313" key="6">
    <source>
        <dbReference type="EMBL" id="MFC5409142.1"/>
    </source>
</evidence>
<dbReference type="PANTHER" id="PTHR43630:SF1">
    <property type="entry name" value="POLY-BETA-1,6-N-ACETYL-D-GLUCOSAMINE SYNTHASE"/>
    <property type="match status" value="1"/>
</dbReference>
<keyword evidence="7" id="KW-1185">Reference proteome</keyword>
<keyword evidence="3 6" id="KW-0808">Transferase</keyword>
<sequence>MICIQLFYILGIFSRTAFYVDSNENWSPGGVESSAGETADPPVSIIVCAWNELENLRTLLPLLDDQVYPNFEVLVMDDRSTDGTREFLEKAAERFEHVRFIRIDREHEHVTPKKYALTTGIRNASYDIILLTDADCQPASEYWLAGMALKLDDPQKQIVLGFGPYKRRNKHGWINRLIRYETLFTAVQYFSLARAGMPYMGVGRNLMYRRQLFLNNKGFYSHMRVMGGDDDLFINEVATSRNVAISLHPATFTYSKPKETVAEWWHQKQRHLSVGKYYKTRNKFWLGLLSLSHVLTWLLGPVVVAITATQLQASGFPVLASQQEGQLLLAASGLFLVRFLAFWVIVGRISYRLGHTVDWVAIPFLDIVLGIYYAVMGVVTLRPRHKNRLMKWK</sequence>
<gene>
    <name evidence="6" type="ORF">ACFPMF_07490</name>
</gene>
<dbReference type="EC" id="2.4.-.-" evidence="6"/>
<dbReference type="InterPro" id="IPR029044">
    <property type="entry name" value="Nucleotide-diphossugar_trans"/>
</dbReference>
<dbReference type="InterPro" id="IPR001173">
    <property type="entry name" value="Glyco_trans_2-like"/>
</dbReference>
<feature type="domain" description="Glycosyltransferase 2-like" evidence="5">
    <location>
        <begin position="44"/>
        <end position="191"/>
    </location>
</feature>
<keyword evidence="4" id="KW-0472">Membrane</keyword>
<comment type="caution">
    <text evidence="6">The sequence shown here is derived from an EMBL/GenBank/DDBJ whole genome shotgun (WGS) entry which is preliminary data.</text>
</comment>
<dbReference type="SUPFAM" id="SSF53448">
    <property type="entry name" value="Nucleotide-diphospho-sugar transferases"/>
    <property type="match status" value="1"/>
</dbReference>
<feature type="transmembrane region" description="Helical" evidence="4">
    <location>
        <begin position="327"/>
        <end position="347"/>
    </location>
</feature>
<protein>
    <submittedName>
        <fullName evidence="6">Glycosyltransferase</fullName>
        <ecNumber evidence="6">2.4.-.-</ecNumber>
    </submittedName>
</protein>
<keyword evidence="4" id="KW-0812">Transmembrane</keyword>
<organism evidence="6 7">
    <name type="scientific">Larkinella bovis</name>
    <dbReference type="NCBI Taxonomy" id="683041"/>
    <lineage>
        <taxon>Bacteria</taxon>
        <taxon>Pseudomonadati</taxon>
        <taxon>Bacteroidota</taxon>
        <taxon>Cytophagia</taxon>
        <taxon>Cytophagales</taxon>
        <taxon>Spirosomataceae</taxon>
        <taxon>Larkinella</taxon>
    </lineage>
</organism>
<evidence type="ECO:0000256" key="2">
    <source>
        <dbReference type="ARBA" id="ARBA00022676"/>
    </source>
</evidence>
<accession>A0ABW0I9I6</accession>
<evidence type="ECO:0000313" key="7">
    <source>
        <dbReference type="Proteomes" id="UP001596106"/>
    </source>
</evidence>
<keyword evidence="2 6" id="KW-0328">Glycosyltransferase</keyword>
<feature type="transmembrane region" description="Helical" evidence="4">
    <location>
        <begin position="359"/>
        <end position="381"/>
    </location>
</feature>
<dbReference type="PANTHER" id="PTHR43630">
    <property type="entry name" value="POLY-BETA-1,6-N-ACETYL-D-GLUCOSAMINE SYNTHASE"/>
    <property type="match status" value="1"/>
</dbReference>
<feature type="transmembrane region" description="Helical" evidence="4">
    <location>
        <begin position="284"/>
        <end position="306"/>
    </location>
</feature>
<dbReference type="Gene3D" id="3.90.550.10">
    <property type="entry name" value="Spore Coat Polysaccharide Biosynthesis Protein SpsA, Chain A"/>
    <property type="match status" value="1"/>
</dbReference>
<dbReference type="GO" id="GO:0016757">
    <property type="term" value="F:glycosyltransferase activity"/>
    <property type="evidence" value="ECO:0007669"/>
    <property type="project" value="UniProtKB-KW"/>
</dbReference>
<dbReference type="RefSeq" id="WP_379842781.1">
    <property type="nucleotide sequence ID" value="NZ_JBHSMA010000002.1"/>
</dbReference>
<comment type="similarity">
    <text evidence="1">Belongs to the glycosyltransferase 2 family.</text>
</comment>
<name>A0ABW0I9I6_9BACT</name>
<evidence type="ECO:0000259" key="5">
    <source>
        <dbReference type="Pfam" id="PF00535"/>
    </source>
</evidence>
<evidence type="ECO:0000256" key="1">
    <source>
        <dbReference type="ARBA" id="ARBA00006739"/>
    </source>
</evidence>
<proteinExistence type="inferred from homology"/>
<evidence type="ECO:0000256" key="3">
    <source>
        <dbReference type="ARBA" id="ARBA00022679"/>
    </source>
</evidence>
<evidence type="ECO:0000256" key="4">
    <source>
        <dbReference type="SAM" id="Phobius"/>
    </source>
</evidence>
<reference evidence="7" key="1">
    <citation type="journal article" date="2019" name="Int. J. Syst. Evol. Microbiol.">
        <title>The Global Catalogue of Microorganisms (GCM) 10K type strain sequencing project: providing services to taxonomists for standard genome sequencing and annotation.</title>
        <authorList>
            <consortium name="The Broad Institute Genomics Platform"/>
            <consortium name="The Broad Institute Genome Sequencing Center for Infectious Disease"/>
            <person name="Wu L."/>
            <person name="Ma J."/>
        </authorList>
    </citation>
    <scope>NUCLEOTIDE SEQUENCE [LARGE SCALE GENOMIC DNA]</scope>
    <source>
        <strain evidence="7">CCUG 55250</strain>
    </source>
</reference>
<dbReference type="Proteomes" id="UP001596106">
    <property type="component" value="Unassembled WGS sequence"/>
</dbReference>
<dbReference type="EMBL" id="JBHSMA010000002">
    <property type="protein sequence ID" value="MFC5409142.1"/>
    <property type="molecule type" value="Genomic_DNA"/>
</dbReference>